<dbReference type="PANTHER" id="PTHR24373">
    <property type="entry name" value="SLIT RELATED LEUCINE-RICH REPEAT NEURONAL PROTEIN"/>
    <property type="match status" value="1"/>
</dbReference>
<dbReference type="PANTHER" id="PTHR24373:SF293">
    <property type="entry name" value="TOLL-LIKE RECEPTOR 3"/>
    <property type="match status" value="1"/>
</dbReference>
<feature type="signal peptide" evidence="4">
    <location>
        <begin position="1"/>
        <end position="27"/>
    </location>
</feature>
<accession>A0A9R1T835</accession>
<keyword evidence="3" id="KW-0677">Repeat</keyword>
<dbReference type="AlphaFoldDB" id="A0A9R1T835"/>
<dbReference type="PROSITE" id="PS51450">
    <property type="entry name" value="LRR"/>
    <property type="match status" value="4"/>
</dbReference>
<evidence type="ECO:0000256" key="2">
    <source>
        <dbReference type="ARBA" id="ARBA00022729"/>
    </source>
</evidence>
<dbReference type="Pfam" id="PF12799">
    <property type="entry name" value="LRR_4"/>
    <property type="match status" value="1"/>
</dbReference>
<dbReference type="SMART" id="SM00365">
    <property type="entry name" value="LRR_SD22"/>
    <property type="match status" value="7"/>
</dbReference>
<dbReference type="Pfam" id="PF13516">
    <property type="entry name" value="LRR_6"/>
    <property type="match status" value="1"/>
</dbReference>
<reference evidence="6" key="1">
    <citation type="submission" date="2025-08" db="UniProtKB">
        <authorList>
            <consortium name="RefSeq"/>
        </authorList>
    </citation>
    <scope>IDENTIFICATION</scope>
    <source>
        <strain evidence="6">USDA-PBARC FA_bdor</strain>
        <tissue evidence="6">Whole organism</tissue>
    </source>
</reference>
<evidence type="ECO:0000256" key="1">
    <source>
        <dbReference type="ARBA" id="ARBA00022614"/>
    </source>
</evidence>
<protein>
    <submittedName>
        <fullName evidence="6">Leucine-rich repeat-containing protein 15</fullName>
    </submittedName>
</protein>
<dbReference type="Gene3D" id="3.80.10.10">
    <property type="entry name" value="Ribonuclease Inhibitor"/>
    <property type="match status" value="4"/>
</dbReference>
<dbReference type="PRINTS" id="PR00019">
    <property type="entry name" value="LEURICHRPT"/>
</dbReference>
<dbReference type="FunFam" id="3.80.10.10:FF:001164">
    <property type="entry name" value="GH01279p"/>
    <property type="match status" value="1"/>
</dbReference>
<dbReference type="InterPro" id="IPR032675">
    <property type="entry name" value="LRR_dom_sf"/>
</dbReference>
<dbReference type="SUPFAM" id="SSF52058">
    <property type="entry name" value="L domain-like"/>
    <property type="match status" value="2"/>
</dbReference>
<dbReference type="InterPro" id="IPR050328">
    <property type="entry name" value="Dev_Immune_Receptor"/>
</dbReference>
<sequence length="672" mass="76391">MTESGKMKSKSLVISLMLAASIQTFNADLIDQKCPIDCECHYFRINWVIDCSESNLTSVPYDELSSNVYVLDMNGNNIEHLNPFPTDIKLRRLQMAHNHLSELSYDSFAGLAYLLDADFSYNMITRVDPEAFRDSPGLITLELQNNPLIEVDSHFLNCRTLLYLDLSTCGIHRLNTQFFHNTTNLKKLDLSGNPLQQITPGPFDHLTNLEYLKLNNCTLTHISPEAFIHLENLRELDMSNNNLRTITWSTILAPLVRLESLNIGNTGITNLPADAFNKNLYLRHLVLSQNELHHLDIENTLGHNLHNLQSVDLSNCGLQDRLSEETFKNSSKLRVLNLSGNPMFAGDLTAVLRHLPKLHKLSLSNCSLRRLPDAFDVLEHLEELDISHNPLSDAFVKLLNPLRSLEYLDMSYCSLGYVGNNTFAHMTSLKKLILSGNKLHTLDENLFANLTRLESLELKNCGFTTPLDPNIFGSDKISSSVIELRLNGNPLEMPDEGPLLPKQLSNVEILDLTNCSIRRLNPDILSRNKNLTHLNLSNNRISSLEFLRKLRRLEHLDLSNNLLTTINRKMLKSNSHLLSLNLIGNPFVCNCSIVDTWDWAVHEKNDLHVLIGSKPSEFATGAVKFRKSLSCTYDDETYRNVTNQRLLMRKGDVTPHRTWAKYIRESNCERQA</sequence>
<dbReference type="InterPro" id="IPR003591">
    <property type="entry name" value="Leu-rich_rpt_typical-subtyp"/>
</dbReference>
<dbReference type="KEGG" id="fas:105267304"/>
<keyword evidence="2 4" id="KW-0732">Signal</keyword>
<dbReference type="Pfam" id="PF13855">
    <property type="entry name" value="LRR_8"/>
    <property type="match status" value="4"/>
</dbReference>
<keyword evidence="1" id="KW-0433">Leucine-rich repeat</keyword>
<dbReference type="RefSeq" id="XP_011304378.1">
    <property type="nucleotide sequence ID" value="XM_011306076.1"/>
</dbReference>
<dbReference type="GeneID" id="105267304"/>
<keyword evidence="5" id="KW-1185">Reference proteome</keyword>
<feature type="chain" id="PRO_5040246520" evidence="4">
    <location>
        <begin position="28"/>
        <end position="672"/>
    </location>
</feature>
<organism evidence="5 6">
    <name type="scientific">Fopius arisanus</name>
    <dbReference type="NCBI Taxonomy" id="64838"/>
    <lineage>
        <taxon>Eukaryota</taxon>
        <taxon>Metazoa</taxon>
        <taxon>Ecdysozoa</taxon>
        <taxon>Arthropoda</taxon>
        <taxon>Hexapoda</taxon>
        <taxon>Insecta</taxon>
        <taxon>Pterygota</taxon>
        <taxon>Neoptera</taxon>
        <taxon>Endopterygota</taxon>
        <taxon>Hymenoptera</taxon>
        <taxon>Apocrita</taxon>
        <taxon>Ichneumonoidea</taxon>
        <taxon>Braconidae</taxon>
        <taxon>Opiinae</taxon>
        <taxon>Fopius</taxon>
    </lineage>
</organism>
<dbReference type="InterPro" id="IPR025875">
    <property type="entry name" value="Leu-rich_rpt_4"/>
</dbReference>
<dbReference type="Pfam" id="PF00560">
    <property type="entry name" value="LRR_1"/>
    <property type="match status" value="1"/>
</dbReference>
<gene>
    <name evidence="6" type="primary">LOC105267304</name>
</gene>
<evidence type="ECO:0000256" key="4">
    <source>
        <dbReference type="SAM" id="SignalP"/>
    </source>
</evidence>
<evidence type="ECO:0000256" key="3">
    <source>
        <dbReference type="ARBA" id="ARBA00022737"/>
    </source>
</evidence>
<dbReference type="SMART" id="SM00369">
    <property type="entry name" value="LRR_TYP"/>
    <property type="match status" value="16"/>
</dbReference>
<proteinExistence type="predicted"/>
<evidence type="ECO:0000313" key="6">
    <source>
        <dbReference type="RefSeq" id="XP_011304378.1"/>
    </source>
</evidence>
<dbReference type="Proteomes" id="UP000694866">
    <property type="component" value="Unplaced"/>
</dbReference>
<evidence type="ECO:0000313" key="5">
    <source>
        <dbReference type="Proteomes" id="UP000694866"/>
    </source>
</evidence>
<dbReference type="OrthoDB" id="1416801at2759"/>
<name>A0A9R1T835_9HYME</name>
<dbReference type="InterPro" id="IPR001611">
    <property type="entry name" value="Leu-rich_rpt"/>
</dbReference>